<evidence type="ECO:0000256" key="7">
    <source>
        <dbReference type="PIRSR" id="PIRSR604808-3"/>
    </source>
</evidence>
<dbReference type="Proteomes" id="UP000074310">
    <property type="component" value="Unassembled WGS sequence"/>
</dbReference>
<dbReference type="Pfam" id="PF03372">
    <property type="entry name" value="Exo_endo_phos"/>
    <property type="match status" value="1"/>
</dbReference>
<feature type="region of interest" description="Disordered" evidence="8">
    <location>
        <begin position="236"/>
        <end position="256"/>
    </location>
</feature>
<feature type="binding site" evidence="6">
    <location>
        <position position="247"/>
    </location>
    <ligand>
        <name>Mg(2+)</name>
        <dbReference type="ChEBI" id="CHEBI:18420"/>
        <label>1</label>
    </ligand>
</feature>
<dbReference type="CDD" id="cd09086">
    <property type="entry name" value="ExoIII-like_AP-endo"/>
    <property type="match status" value="1"/>
</dbReference>
<evidence type="ECO:0000256" key="5">
    <source>
        <dbReference type="PIRSR" id="PIRSR604808-1"/>
    </source>
</evidence>
<dbReference type="EMBL" id="LDTB01000006">
    <property type="protein sequence ID" value="KTT75724.1"/>
    <property type="molecule type" value="Genomic_DNA"/>
</dbReference>
<evidence type="ECO:0000313" key="11">
    <source>
        <dbReference type="Proteomes" id="UP000074310"/>
    </source>
</evidence>
<comment type="cofactor">
    <cofactor evidence="6">
        <name>Mg(2+)</name>
        <dbReference type="ChEBI" id="CHEBI:18420"/>
    </cofactor>
    <cofactor evidence="6">
        <name>Mn(2+)</name>
        <dbReference type="ChEBI" id="CHEBI:29035"/>
    </cofactor>
    <text evidence="6">Probably binds two magnesium or manganese ions per subunit.</text>
</comment>
<dbReference type="InterPro" id="IPR020847">
    <property type="entry name" value="AP_endonuclease_F1_BS"/>
</dbReference>
<dbReference type="PANTHER" id="PTHR43250">
    <property type="entry name" value="EXODEOXYRIBONUCLEASE III"/>
    <property type="match status" value="1"/>
</dbReference>
<sequence length="256" mass="28702">MKIVTYNVNGIKARLPRLIEYLTEAQPDVVCLQELKSSDETFPEAEIRAAGYGAVWHGQKGFNGVAVLAKGVDPVERQRGLAGEPEDEHSRYLECEVFGLVIASIYLPNGNPVPGPKFDYKLRWFERLQARARALLAEERPVILAGDYNVIPNDDDTFSVKAMAADALMQPESRHGYRALLAQGWTDALRTRHPKGGVWTFWDYQAGAWQRDAGFRIDHLLLSPAVADRLAEAGVDKDHRGREKASDHAPTWVRLR</sequence>
<feature type="binding site" evidence="6">
    <location>
        <position position="149"/>
    </location>
    <ligand>
        <name>Mg(2+)</name>
        <dbReference type="ChEBI" id="CHEBI:18420"/>
        <label>1</label>
    </ligand>
</feature>
<accession>A0A147I8T6</accession>
<organism evidence="10 11">
    <name type="scientific">Sphingomonas endophytica</name>
    <dbReference type="NCBI Taxonomy" id="869719"/>
    <lineage>
        <taxon>Bacteria</taxon>
        <taxon>Pseudomonadati</taxon>
        <taxon>Pseudomonadota</taxon>
        <taxon>Alphaproteobacteria</taxon>
        <taxon>Sphingomonadales</taxon>
        <taxon>Sphingomonadaceae</taxon>
        <taxon>Sphingomonas</taxon>
    </lineage>
</organism>
<evidence type="ECO:0000256" key="6">
    <source>
        <dbReference type="PIRSR" id="PIRSR604808-2"/>
    </source>
</evidence>
<keyword evidence="6" id="KW-0464">Manganese</keyword>
<feature type="active site" description="Proton donor/acceptor" evidence="5">
    <location>
        <position position="147"/>
    </location>
</feature>
<evidence type="ECO:0000259" key="9">
    <source>
        <dbReference type="Pfam" id="PF03372"/>
    </source>
</evidence>
<keyword evidence="2 6" id="KW-0479">Metal-binding</keyword>
<dbReference type="GO" id="GO:0004519">
    <property type="term" value="F:endonuclease activity"/>
    <property type="evidence" value="ECO:0007669"/>
    <property type="project" value="InterPro"/>
</dbReference>
<dbReference type="PROSITE" id="PS00726">
    <property type="entry name" value="AP_NUCLEASE_F1_1"/>
    <property type="match status" value="1"/>
</dbReference>
<gene>
    <name evidence="10" type="ORF">NS334_02165</name>
</gene>
<evidence type="ECO:0000256" key="8">
    <source>
        <dbReference type="SAM" id="MobiDB-lite"/>
    </source>
</evidence>
<dbReference type="PATRIC" id="fig|869719.3.peg.2747"/>
<dbReference type="InterPro" id="IPR037493">
    <property type="entry name" value="ExoIII-like"/>
</dbReference>
<feature type="active site" description="Proton acceptor" evidence="5">
    <location>
        <position position="248"/>
    </location>
</feature>
<feature type="site" description="Important for catalytic activity" evidence="7">
    <location>
        <position position="218"/>
    </location>
</feature>
<dbReference type="GO" id="GO:0046872">
    <property type="term" value="F:metal ion binding"/>
    <property type="evidence" value="ECO:0007669"/>
    <property type="project" value="UniProtKB-KW"/>
</dbReference>
<feature type="binding site" evidence="6">
    <location>
        <position position="147"/>
    </location>
    <ligand>
        <name>Mg(2+)</name>
        <dbReference type="ChEBI" id="CHEBI:18420"/>
        <label>1</label>
    </ligand>
</feature>
<dbReference type="GO" id="GO:0003677">
    <property type="term" value="F:DNA binding"/>
    <property type="evidence" value="ECO:0007669"/>
    <property type="project" value="InterPro"/>
</dbReference>
<evidence type="ECO:0000256" key="2">
    <source>
        <dbReference type="ARBA" id="ARBA00022723"/>
    </source>
</evidence>
<comment type="similarity">
    <text evidence="1">Belongs to the DNA repair enzymes AP/ExoA family.</text>
</comment>
<evidence type="ECO:0000256" key="3">
    <source>
        <dbReference type="ARBA" id="ARBA00022801"/>
    </source>
</evidence>
<evidence type="ECO:0000313" key="10">
    <source>
        <dbReference type="EMBL" id="KTT75724.1"/>
    </source>
</evidence>
<evidence type="ECO:0000256" key="4">
    <source>
        <dbReference type="ARBA" id="ARBA00022842"/>
    </source>
</evidence>
<dbReference type="AlphaFoldDB" id="A0A147I8T6"/>
<dbReference type="GO" id="GO:0008311">
    <property type="term" value="F:double-stranded DNA 3'-5' DNA exonuclease activity"/>
    <property type="evidence" value="ECO:0007669"/>
    <property type="project" value="InterPro"/>
</dbReference>
<evidence type="ECO:0000256" key="1">
    <source>
        <dbReference type="ARBA" id="ARBA00007092"/>
    </source>
</evidence>
<dbReference type="PANTHER" id="PTHR43250:SF1">
    <property type="entry name" value="EXODEOXYRIBONUCLEASE III"/>
    <property type="match status" value="1"/>
</dbReference>
<feature type="binding site" evidence="6">
    <location>
        <position position="7"/>
    </location>
    <ligand>
        <name>Mg(2+)</name>
        <dbReference type="ChEBI" id="CHEBI:18420"/>
        <label>1</label>
    </ligand>
</feature>
<dbReference type="PROSITE" id="PS51435">
    <property type="entry name" value="AP_NUCLEASE_F1_4"/>
    <property type="match status" value="1"/>
</dbReference>
<dbReference type="Gene3D" id="3.60.10.10">
    <property type="entry name" value="Endonuclease/exonuclease/phosphatase"/>
    <property type="match status" value="1"/>
</dbReference>
<reference evidence="10 11" key="1">
    <citation type="journal article" date="2016" name="Front. Microbiol.">
        <title>Genomic Resource of Rice Seed Associated Bacteria.</title>
        <authorList>
            <person name="Midha S."/>
            <person name="Bansal K."/>
            <person name="Sharma S."/>
            <person name="Kumar N."/>
            <person name="Patil P.P."/>
            <person name="Chaudhry V."/>
            <person name="Patil P.B."/>
        </authorList>
    </citation>
    <scope>NUCLEOTIDE SEQUENCE [LARGE SCALE GENOMIC DNA]</scope>
    <source>
        <strain evidence="10 11">NS334</strain>
    </source>
</reference>
<feature type="binding site" evidence="6">
    <location>
        <position position="248"/>
    </location>
    <ligand>
        <name>Mg(2+)</name>
        <dbReference type="ChEBI" id="CHEBI:18420"/>
        <label>1</label>
    </ligand>
</feature>
<dbReference type="OrthoDB" id="9803914at2"/>
<comment type="caution">
    <text evidence="10">The sequence shown here is derived from an EMBL/GenBank/DDBJ whole genome shotgun (WGS) entry which is preliminary data.</text>
</comment>
<dbReference type="InterPro" id="IPR036691">
    <property type="entry name" value="Endo/exonu/phosph_ase_sf"/>
</dbReference>
<proteinExistence type="inferred from homology"/>
<feature type="binding site" evidence="6">
    <location>
        <position position="34"/>
    </location>
    <ligand>
        <name>Mg(2+)</name>
        <dbReference type="ChEBI" id="CHEBI:18420"/>
        <label>1</label>
    </ligand>
</feature>
<dbReference type="NCBIfam" id="TIGR00195">
    <property type="entry name" value="exoDNase_III"/>
    <property type="match status" value="1"/>
</dbReference>
<feature type="site" description="Transition state stabilizer" evidence="7">
    <location>
        <position position="149"/>
    </location>
</feature>
<keyword evidence="11" id="KW-1185">Reference proteome</keyword>
<name>A0A147I8T6_9SPHN</name>
<keyword evidence="4 6" id="KW-0460">Magnesium</keyword>
<dbReference type="InterPro" id="IPR004808">
    <property type="entry name" value="AP_endonuc_1"/>
</dbReference>
<keyword evidence="3" id="KW-0378">Hydrolase</keyword>
<feature type="active site" evidence="5">
    <location>
        <position position="106"/>
    </location>
</feature>
<feature type="compositionally biased region" description="Basic and acidic residues" evidence="8">
    <location>
        <begin position="236"/>
        <end position="247"/>
    </location>
</feature>
<dbReference type="InterPro" id="IPR005135">
    <property type="entry name" value="Endo/exonuclease/phosphatase"/>
</dbReference>
<dbReference type="RefSeq" id="WP_058754340.1">
    <property type="nucleotide sequence ID" value="NZ_LDTB01000006.1"/>
</dbReference>
<dbReference type="NCBIfam" id="TIGR00633">
    <property type="entry name" value="xth"/>
    <property type="match status" value="1"/>
</dbReference>
<feature type="domain" description="Endonuclease/exonuclease/phosphatase" evidence="9">
    <location>
        <begin position="4"/>
        <end position="248"/>
    </location>
</feature>
<protein>
    <submittedName>
        <fullName evidence="10">Exodeoxyribonuclease III</fullName>
    </submittedName>
</protein>
<feature type="site" description="Interaction with DNA substrate" evidence="7">
    <location>
        <position position="248"/>
    </location>
</feature>
<dbReference type="GO" id="GO:0006281">
    <property type="term" value="P:DNA repair"/>
    <property type="evidence" value="ECO:0007669"/>
    <property type="project" value="InterPro"/>
</dbReference>
<dbReference type="SUPFAM" id="SSF56219">
    <property type="entry name" value="DNase I-like"/>
    <property type="match status" value="1"/>
</dbReference>